<feature type="compositionally biased region" description="Basic and acidic residues" evidence="1">
    <location>
        <begin position="85"/>
        <end position="120"/>
    </location>
</feature>
<accession>A0AA39T020</accession>
<evidence type="ECO:0000313" key="2">
    <source>
        <dbReference type="EMBL" id="KAK0603172.1"/>
    </source>
</evidence>
<organism evidence="2 3">
    <name type="scientific">Acer saccharum</name>
    <name type="common">Sugar maple</name>
    <dbReference type="NCBI Taxonomy" id="4024"/>
    <lineage>
        <taxon>Eukaryota</taxon>
        <taxon>Viridiplantae</taxon>
        <taxon>Streptophyta</taxon>
        <taxon>Embryophyta</taxon>
        <taxon>Tracheophyta</taxon>
        <taxon>Spermatophyta</taxon>
        <taxon>Magnoliopsida</taxon>
        <taxon>eudicotyledons</taxon>
        <taxon>Gunneridae</taxon>
        <taxon>Pentapetalae</taxon>
        <taxon>rosids</taxon>
        <taxon>malvids</taxon>
        <taxon>Sapindales</taxon>
        <taxon>Sapindaceae</taxon>
        <taxon>Hippocastanoideae</taxon>
        <taxon>Acereae</taxon>
        <taxon>Acer</taxon>
    </lineage>
</organism>
<reference evidence="2" key="2">
    <citation type="submission" date="2023-06" db="EMBL/GenBank/DDBJ databases">
        <authorList>
            <person name="Swenson N.G."/>
            <person name="Wegrzyn J.L."/>
            <person name="Mcevoy S.L."/>
        </authorList>
    </citation>
    <scope>NUCLEOTIDE SEQUENCE</scope>
    <source>
        <strain evidence="2">NS2018</strain>
        <tissue evidence="2">Leaf</tissue>
    </source>
</reference>
<comment type="caution">
    <text evidence="2">The sequence shown here is derived from an EMBL/GenBank/DDBJ whole genome shotgun (WGS) entry which is preliminary data.</text>
</comment>
<proteinExistence type="predicted"/>
<dbReference type="AlphaFoldDB" id="A0AA39T020"/>
<evidence type="ECO:0000313" key="3">
    <source>
        <dbReference type="Proteomes" id="UP001168877"/>
    </source>
</evidence>
<name>A0AA39T020_ACESA</name>
<sequence length="169" mass="19202">MAGRNRWTTRNPWTTQNPDDPKDSGQDDYRPQEIKKNGKYTTPNAAKVTKSKDQGYSEEENNASHGGTRPEKTISSTVEQASTLKEIKNRQEDIPKDHKPEYNHGIHRDTGPDLTKKESSSPEQAAGVQKREGKQKTSTIMMNNSKIAKQITFFQKSKKHQTSVYKARQ</sequence>
<reference evidence="2" key="1">
    <citation type="journal article" date="2022" name="Plant J.">
        <title>Strategies of tolerance reflected in two North American maple genomes.</title>
        <authorList>
            <person name="McEvoy S.L."/>
            <person name="Sezen U.U."/>
            <person name="Trouern-Trend A."/>
            <person name="McMahon S.M."/>
            <person name="Schaberg P.G."/>
            <person name="Yang J."/>
            <person name="Wegrzyn J.L."/>
            <person name="Swenson N.G."/>
        </authorList>
    </citation>
    <scope>NUCLEOTIDE SEQUENCE</scope>
    <source>
        <strain evidence="2">NS2018</strain>
    </source>
</reference>
<dbReference type="Proteomes" id="UP001168877">
    <property type="component" value="Unassembled WGS sequence"/>
</dbReference>
<feature type="compositionally biased region" description="Low complexity" evidence="1">
    <location>
        <begin position="1"/>
        <end position="18"/>
    </location>
</feature>
<gene>
    <name evidence="2" type="ORF">LWI29_002162</name>
</gene>
<dbReference type="EMBL" id="JAUESC010000002">
    <property type="protein sequence ID" value="KAK0603172.1"/>
    <property type="molecule type" value="Genomic_DNA"/>
</dbReference>
<feature type="compositionally biased region" description="Basic and acidic residues" evidence="1">
    <location>
        <begin position="19"/>
        <end position="36"/>
    </location>
</feature>
<keyword evidence="3" id="KW-1185">Reference proteome</keyword>
<evidence type="ECO:0000256" key="1">
    <source>
        <dbReference type="SAM" id="MobiDB-lite"/>
    </source>
</evidence>
<feature type="compositionally biased region" description="Polar residues" evidence="1">
    <location>
        <begin position="73"/>
        <end position="83"/>
    </location>
</feature>
<protein>
    <submittedName>
        <fullName evidence="2">Uncharacterized protein</fullName>
    </submittedName>
</protein>
<feature type="region of interest" description="Disordered" evidence="1">
    <location>
        <begin position="1"/>
        <end position="143"/>
    </location>
</feature>